<evidence type="ECO:0000256" key="2">
    <source>
        <dbReference type="ARBA" id="ARBA00022475"/>
    </source>
</evidence>
<feature type="transmembrane region" description="Helical" evidence="7">
    <location>
        <begin position="292"/>
        <end position="309"/>
    </location>
</feature>
<evidence type="ECO:0000256" key="3">
    <source>
        <dbReference type="ARBA" id="ARBA00022692"/>
    </source>
</evidence>
<evidence type="ECO:0000256" key="5">
    <source>
        <dbReference type="ARBA" id="ARBA00023136"/>
    </source>
</evidence>
<organism evidence="8 9">
    <name type="scientific">Polarella glacialis</name>
    <name type="common">Dinoflagellate</name>
    <dbReference type="NCBI Taxonomy" id="89957"/>
    <lineage>
        <taxon>Eukaryota</taxon>
        <taxon>Sar</taxon>
        <taxon>Alveolata</taxon>
        <taxon>Dinophyceae</taxon>
        <taxon>Suessiales</taxon>
        <taxon>Suessiaceae</taxon>
        <taxon>Polarella</taxon>
    </lineage>
</organism>
<feature type="region of interest" description="Disordered" evidence="6">
    <location>
        <begin position="381"/>
        <end position="409"/>
    </location>
</feature>
<accession>A0A813E544</accession>
<reference evidence="8" key="1">
    <citation type="submission" date="2021-02" db="EMBL/GenBank/DDBJ databases">
        <authorList>
            <person name="Dougan E. K."/>
            <person name="Rhodes N."/>
            <person name="Thang M."/>
            <person name="Chan C."/>
        </authorList>
    </citation>
    <scope>NUCLEOTIDE SEQUENCE</scope>
</reference>
<comment type="caution">
    <text evidence="8">The sequence shown here is derived from an EMBL/GenBank/DDBJ whole genome shotgun (WGS) entry which is preliminary data.</text>
</comment>
<evidence type="ECO:0000313" key="8">
    <source>
        <dbReference type="EMBL" id="CAE8593976.1"/>
    </source>
</evidence>
<dbReference type="OrthoDB" id="439856at2759"/>
<evidence type="ECO:0000256" key="7">
    <source>
        <dbReference type="SAM" id="Phobius"/>
    </source>
</evidence>
<dbReference type="EMBL" id="CAJNNV010006704">
    <property type="protein sequence ID" value="CAE8593976.1"/>
    <property type="molecule type" value="Genomic_DNA"/>
</dbReference>
<evidence type="ECO:0000256" key="1">
    <source>
        <dbReference type="ARBA" id="ARBA00004651"/>
    </source>
</evidence>
<keyword evidence="2" id="KW-1003">Cell membrane</keyword>
<feature type="transmembrane region" description="Helical" evidence="7">
    <location>
        <begin position="191"/>
        <end position="208"/>
    </location>
</feature>
<evidence type="ECO:0000313" key="9">
    <source>
        <dbReference type="Proteomes" id="UP000654075"/>
    </source>
</evidence>
<dbReference type="PANTHER" id="PTHR30509">
    <property type="entry name" value="P-HYDROXYBENZOIC ACID EFFLUX PUMP SUBUNIT-RELATED"/>
    <property type="match status" value="1"/>
</dbReference>
<dbReference type="GO" id="GO:0005886">
    <property type="term" value="C:plasma membrane"/>
    <property type="evidence" value="ECO:0007669"/>
    <property type="project" value="UniProtKB-SubCell"/>
</dbReference>
<keyword evidence="5 7" id="KW-0472">Membrane</keyword>
<keyword evidence="9" id="KW-1185">Reference proteome</keyword>
<feature type="transmembrane region" description="Helical" evidence="7">
    <location>
        <begin position="267"/>
        <end position="285"/>
    </location>
</feature>
<keyword evidence="3 7" id="KW-0812">Transmembrane</keyword>
<dbReference type="InterPro" id="IPR036259">
    <property type="entry name" value="MFS_trans_sf"/>
</dbReference>
<dbReference type="AlphaFoldDB" id="A0A813E544"/>
<keyword evidence="4 7" id="KW-1133">Transmembrane helix</keyword>
<evidence type="ECO:0000256" key="4">
    <source>
        <dbReference type="ARBA" id="ARBA00022989"/>
    </source>
</evidence>
<feature type="compositionally biased region" description="Low complexity" evidence="6">
    <location>
        <begin position="703"/>
        <end position="751"/>
    </location>
</feature>
<feature type="region of interest" description="Disordered" evidence="6">
    <location>
        <begin position="668"/>
        <end position="751"/>
    </location>
</feature>
<feature type="transmembrane region" description="Helical" evidence="7">
    <location>
        <begin position="329"/>
        <end position="352"/>
    </location>
</feature>
<dbReference type="PANTHER" id="PTHR30509:SF9">
    <property type="entry name" value="MULTIDRUG RESISTANCE PROTEIN MDTO"/>
    <property type="match status" value="1"/>
</dbReference>
<dbReference type="OMA" id="THIYLAM"/>
<proteinExistence type="predicted"/>
<dbReference type="SUPFAM" id="SSF103473">
    <property type="entry name" value="MFS general substrate transporter"/>
    <property type="match status" value="1"/>
</dbReference>
<name>A0A813E544_POLGL</name>
<sequence length="864" mass="94396">MWFEDFGFGMRAVRRRWLHAYVEALKESKRHAGAVLHAAAAVPRSETERFQAALPSLRRLLSLVGSSLRTSHFTKTPADLKELCRALEEKQAVLLADLAVEFRGAQVPGAEGLTPPSLVFALALCGIVKDTSHAVRCLELWERKSQEDEEVPGFGRGGSSRCLRKVWRHYNSMLHHFDFKMRVIVVTHPRFVLRNTFTIFIAFLLGWIGVSNTLASYSSGPAGTASVIMYTFTGTSIPITLKRLNGVVLGAVIGSVAQRLFAIQTIWHAICYSVFLLAFVSFFMFHALHSKQNANVACLTVGYGISAMMPPGGIFRELAVKVNSSSNSFLFANVVGTVLGVVVLMFVDTLLASSARHQARQRLVRSLNLTSKLVSKVLSPGGVGEEKEVSGPLGPGCGKSEWSDEKSEKTVDDQRWGVCCLFCRTRRKSQEDSKSENENDEDTSGADLSHALKEDLNELVGLLPHAAMEPGRGVDMFRSDLYAEMEKGLRTLAEHFGTLGWAIQLLETPQRRRSLRAGTFVFSEKKTDKAGGRSTSPSATPLMRTDLFKPILATLGSELQLMLSNIGILAEDLTKERHLAQTLRPKTEEEQERDAEAEKVREVLQAKLYTRAVGTAFCRVAVSPWRSAWNTAKGSAAARTARSAYQRAQVAKKRNELVSNERKKLLAPAAVSQRAPLQRSASDPLLGGGEAAKEAGLEPATDNNNNNLNAVGLGPALAPQAQSGTASSSGSKDSKGISSNNSSGSNLKLSGRLKGMGIQELRKRKKDLERLARQLREENLEDGLQLVVSKAPHRAAVPEEGAGAADNSSLRLLLLFENLRKTAETRRGDLPQTDALSMVELLIFLLGSVQTQIQHMQLSLLGYG</sequence>
<gene>
    <name evidence="8" type="ORF">PGLA1383_LOCUS12553</name>
</gene>
<dbReference type="Proteomes" id="UP000654075">
    <property type="component" value="Unassembled WGS sequence"/>
</dbReference>
<comment type="subcellular location">
    <subcellularLocation>
        <location evidence="1">Cell membrane</location>
        <topology evidence="1">Multi-pass membrane protein</topology>
    </subcellularLocation>
</comment>
<protein>
    <submittedName>
        <fullName evidence="8">Uncharacterized protein</fullName>
    </submittedName>
</protein>
<evidence type="ECO:0000256" key="6">
    <source>
        <dbReference type="SAM" id="MobiDB-lite"/>
    </source>
</evidence>